<reference evidence="2" key="1">
    <citation type="submission" date="2018-05" db="EMBL/GenBank/DDBJ databases">
        <title>Draft genome of Mucuna pruriens seed.</title>
        <authorList>
            <person name="Nnadi N.E."/>
            <person name="Vos R."/>
            <person name="Hasami M.H."/>
            <person name="Devisetty U.K."/>
            <person name="Aguiy J.C."/>
        </authorList>
    </citation>
    <scope>NUCLEOTIDE SEQUENCE [LARGE SCALE GENOMIC DNA]</scope>
    <source>
        <strain evidence="2">JCA_2017</strain>
    </source>
</reference>
<name>A0A371FCG2_MUCPR</name>
<feature type="non-terminal residue" evidence="2">
    <location>
        <position position="639"/>
    </location>
</feature>
<evidence type="ECO:0000259" key="1">
    <source>
        <dbReference type="PROSITE" id="PS50206"/>
    </source>
</evidence>
<evidence type="ECO:0000313" key="2">
    <source>
        <dbReference type="EMBL" id="RDX75979.1"/>
    </source>
</evidence>
<organism evidence="2 3">
    <name type="scientific">Mucuna pruriens</name>
    <name type="common">Velvet bean</name>
    <name type="synonym">Dolichos pruriens</name>
    <dbReference type="NCBI Taxonomy" id="157652"/>
    <lineage>
        <taxon>Eukaryota</taxon>
        <taxon>Viridiplantae</taxon>
        <taxon>Streptophyta</taxon>
        <taxon>Embryophyta</taxon>
        <taxon>Tracheophyta</taxon>
        <taxon>Spermatophyta</taxon>
        <taxon>Magnoliopsida</taxon>
        <taxon>eudicotyledons</taxon>
        <taxon>Gunneridae</taxon>
        <taxon>Pentapetalae</taxon>
        <taxon>rosids</taxon>
        <taxon>fabids</taxon>
        <taxon>Fabales</taxon>
        <taxon>Fabaceae</taxon>
        <taxon>Papilionoideae</taxon>
        <taxon>50 kb inversion clade</taxon>
        <taxon>NPAAA clade</taxon>
        <taxon>indigoferoid/millettioid clade</taxon>
        <taxon>Phaseoleae</taxon>
        <taxon>Mucuna</taxon>
    </lineage>
</organism>
<dbReference type="PANTHER" id="PTHR35046">
    <property type="entry name" value="ZINC KNUCKLE (CCHC-TYPE) FAMILY PROTEIN"/>
    <property type="match status" value="1"/>
</dbReference>
<dbReference type="InterPro" id="IPR001763">
    <property type="entry name" value="Rhodanese-like_dom"/>
</dbReference>
<dbReference type="AlphaFoldDB" id="A0A371FCG2"/>
<sequence length="639" mass="70891">MHLGVLFWSCVFRPWFLFVEVLVLAFDALLPEKAFSQFLGLFLARLKGSLADFRTSLLGFRLPEGVFGRLQDFSIFCLPEGALWPTLGLFSPEGALWPTSGLHSPEGTLWPTSGLFLPEGALWPTLGFRSLEEALWPTSGLCSFIMPGRDLFGLTFAGDLSGRTFIGLILRAWRGPFRPHLRRSYASCLEGTFLAAPSQVLCFVPGGDLFGHTFIGHLFDRTFAVLGDDSPISTRMIASMLQYGVSLIKEVQQHKPLVYIQSGQSSLFESSLSHLYPRPTLSESSSTPVSLSETESKSSQSETELAFCIPSIFCIKLSFCPYVRQSLAPYTKEACEIQDFKRSQGIPIKWYQEQLEVCIFSSSSWKENTLFQASSSPKAHDNGHALYDCVIEIFNLDRFSKMAHFIPCHKVDDACNMVNLFFREMPRLKASQPIEASQRNEVIPAKTSSSLGRLCLQTSVLHGRLHMAGSVYRLCVADFAWPTPHGGFACRLQPTDSIPTQMKPTLQCRLYHQQSDADSYRADSASQLHVRVLTECQFLTGCRLADQNHSNNTSKGFGNVGGYAEINSAREGESSPGFWVDGLARGVPPLPTYLEERGFRAHVVLGGFLGWGKSMAEVNSAKTMGKEGKGPRHTRPQLV</sequence>
<protein>
    <recommendedName>
        <fullName evidence="1">Rhodanese domain-containing protein</fullName>
    </recommendedName>
</protein>
<gene>
    <name evidence="2" type="ORF">CR513_44082</name>
</gene>
<dbReference type="PROSITE" id="PS50206">
    <property type="entry name" value="RHODANESE_3"/>
    <property type="match status" value="1"/>
</dbReference>
<evidence type="ECO:0000313" key="3">
    <source>
        <dbReference type="Proteomes" id="UP000257109"/>
    </source>
</evidence>
<dbReference type="EMBL" id="QJKJ01009662">
    <property type="protein sequence ID" value="RDX75979.1"/>
    <property type="molecule type" value="Genomic_DNA"/>
</dbReference>
<proteinExistence type="predicted"/>
<dbReference type="PANTHER" id="PTHR35046:SF9">
    <property type="entry name" value="RNA-DIRECTED DNA POLYMERASE"/>
    <property type="match status" value="1"/>
</dbReference>
<accession>A0A371FCG2</accession>
<feature type="domain" description="Rhodanese" evidence="1">
    <location>
        <begin position="593"/>
        <end position="620"/>
    </location>
</feature>
<keyword evidence="3" id="KW-1185">Reference proteome</keyword>
<dbReference type="Proteomes" id="UP000257109">
    <property type="component" value="Unassembled WGS sequence"/>
</dbReference>
<comment type="caution">
    <text evidence="2">The sequence shown here is derived from an EMBL/GenBank/DDBJ whole genome shotgun (WGS) entry which is preliminary data.</text>
</comment>